<dbReference type="EC" id="5.6.2.4" evidence="7"/>
<keyword evidence="4 9" id="KW-0067">ATP-binding</keyword>
<dbReference type="GO" id="GO:0005524">
    <property type="term" value="F:ATP binding"/>
    <property type="evidence" value="ECO:0007669"/>
    <property type="project" value="UniProtKB-UniRule"/>
</dbReference>
<dbReference type="AlphaFoldDB" id="A0A0U5AJB6"/>
<feature type="binding site" evidence="9">
    <location>
        <begin position="10"/>
        <end position="17"/>
    </location>
    <ligand>
        <name>ATP</name>
        <dbReference type="ChEBI" id="CHEBI:30616"/>
    </ligand>
</feature>
<evidence type="ECO:0000313" key="13">
    <source>
        <dbReference type="Proteomes" id="UP000068196"/>
    </source>
</evidence>
<dbReference type="Pfam" id="PF13361">
    <property type="entry name" value="UvrD_C"/>
    <property type="match status" value="1"/>
</dbReference>
<dbReference type="GO" id="GO:0005829">
    <property type="term" value="C:cytosol"/>
    <property type="evidence" value="ECO:0007669"/>
    <property type="project" value="TreeGrafter"/>
</dbReference>
<evidence type="ECO:0000259" key="11">
    <source>
        <dbReference type="PROSITE" id="PS51217"/>
    </source>
</evidence>
<keyword evidence="3 9" id="KW-0347">Helicase</keyword>
<proteinExistence type="predicted"/>
<gene>
    <name evidence="12" type="ORF">THC_1611</name>
</gene>
<keyword evidence="13" id="KW-1185">Reference proteome</keyword>
<dbReference type="Proteomes" id="UP000068196">
    <property type="component" value="Chromosome"/>
</dbReference>
<evidence type="ECO:0000256" key="4">
    <source>
        <dbReference type="ARBA" id="ARBA00022840"/>
    </source>
</evidence>
<dbReference type="PROSITE" id="PS51217">
    <property type="entry name" value="UVRD_HELICASE_CTER"/>
    <property type="match status" value="1"/>
</dbReference>
<dbReference type="PANTHER" id="PTHR11070:SF67">
    <property type="entry name" value="DNA 3'-5' HELICASE"/>
    <property type="match status" value="1"/>
</dbReference>
<organism evidence="12 13">
    <name type="scientific">Caldimicrobium thiodismutans</name>
    <dbReference type="NCBI Taxonomy" id="1653476"/>
    <lineage>
        <taxon>Bacteria</taxon>
        <taxon>Pseudomonadati</taxon>
        <taxon>Thermodesulfobacteriota</taxon>
        <taxon>Thermodesulfobacteria</taxon>
        <taxon>Thermodesulfobacteriales</taxon>
        <taxon>Thermodesulfobacteriaceae</taxon>
        <taxon>Caldimicrobium</taxon>
    </lineage>
</organism>
<dbReference type="Pfam" id="PF00580">
    <property type="entry name" value="UvrD-helicase"/>
    <property type="match status" value="1"/>
</dbReference>
<dbReference type="RefSeq" id="WP_068515882.1">
    <property type="nucleotide sequence ID" value="NZ_AP014945.1"/>
</dbReference>
<reference evidence="12 13" key="1">
    <citation type="journal article" date="2016" name="Int. J. Syst. Evol. Microbiol.">
        <title>Caldimicrobium thiodismutans sp. nov., a sulfur-disproportionating bacterium isolated from a hot spring, and emended description of the genus Caldimicrobium.</title>
        <authorList>
            <person name="Kojima H."/>
            <person name="Umezawa K."/>
            <person name="Fukui M."/>
        </authorList>
    </citation>
    <scope>NUCLEOTIDE SEQUENCE [LARGE SCALE GENOMIC DNA]</scope>
    <source>
        <strain evidence="12 13">TF1</strain>
    </source>
</reference>
<evidence type="ECO:0000256" key="1">
    <source>
        <dbReference type="ARBA" id="ARBA00022741"/>
    </source>
</evidence>
<evidence type="ECO:0000256" key="7">
    <source>
        <dbReference type="ARBA" id="ARBA00034808"/>
    </source>
</evidence>
<feature type="domain" description="UvrD-like helicase ATP-binding" evidence="10">
    <location>
        <begin position="1"/>
        <end position="352"/>
    </location>
</feature>
<dbReference type="GO" id="GO:0043138">
    <property type="term" value="F:3'-5' DNA helicase activity"/>
    <property type="evidence" value="ECO:0007669"/>
    <property type="project" value="UniProtKB-EC"/>
</dbReference>
<sequence>MSPNLILYQASAGSGKTYQLSLSYLKLLKCFSQSKKEALKGILAITFTNKAVYEMKDRIISFLKEIALKTNKGLILAQESGLTPQEAENFLEEIFLHYDYLEIRTIDSFLLKLFRGLAYELNLHPDFKIKNYLDDTHIERALIRLFEKAQLDEKIWQFLEAFVDFLLSYEDSLKINFKSKIISELEKLVNLSTYREELLRTNEEFDTFEENSSDKPTTSLRGHLYFKLWNLLKEELEKVLNEEGTLYMGIWKEKLAQTLQRDFLPWIYLKLGNLQAFIIDEFQDTDKLQWTAIFPLVEDLISNRKLFLAAGDTKQSIYRWKGGDPGLIRSLKENLRDYGLSEKNLNFNFRSSLSIVEFNNSFFNFLKNEEELKKEILKRIVFGKNDKKPEEDLLSLAQSEFDELFSHITQSANKDHPGKVFIEWLPVKGETQKLANALIYQKIKDILEELKNKDSLENTAILMRENKEVIEMSAYLLSQGFSVIGSSFLKLKESPLINTLVSYLRLLYGYEDEISLATILLGLFKERGKEILLNYQKIRPFKNLDFTLLSYLKTYESSFYKEAFEIPLSKGRLLNIYQFVRFLVSFFSLEEAFPQEKPYLCKFLSLLLRFTAQEGDPLEFLDNWENLAEEEEVELPEESSSIKVMTIHKSKGLEFSKVIVPLNFNTRRYQPPLGLLFTEKGVHKGKKDELPQELLYLYYLEKIQHSLEIFNLFYVAFTRAMQNLYILVPVGLKNNFDSAEIFIQIFESLKEQVSVLKVKNFLVERSLNLHNF</sequence>
<reference evidence="13" key="2">
    <citation type="journal article" date="2016" name="Int. J. Syst. Evol. Microbiol.">
        <title>Caldimicrobium thiodismutans sp. nov., a sulfur-disproportionating bacterium isolated from a hot spring.</title>
        <authorList>
            <person name="Kojima H."/>
            <person name="Umezawa K."/>
            <person name="Fukui M."/>
        </authorList>
    </citation>
    <scope>NUCLEOTIDE SEQUENCE [LARGE SCALE GENOMIC DNA]</scope>
    <source>
        <strain evidence="13">TF1</strain>
    </source>
</reference>
<dbReference type="Gene3D" id="3.40.50.300">
    <property type="entry name" value="P-loop containing nucleotide triphosphate hydrolases"/>
    <property type="match status" value="3"/>
</dbReference>
<comment type="catalytic activity">
    <reaction evidence="6">
        <text>Couples ATP hydrolysis with the unwinding of duplex DNA by translocating in the 3'-5' direction.</text>
        <dbReference type="EC" id="5.6.2.4"/>
    </reaction>
</comment>
<dbReference type="SUPFAM" id="SSF52540">
    <property type="entry name" value="P-loop containing nucleoside triphosphate hydrolases"/>
    <property type="match status" value="1"/>
</dbReference>
<dbReference type="STRING" id="1653476.THC_1611"/>
<name>A0A0U5AJB6_9BACT</name>
<dbReference type="KEGG" id="cthi:THC_1611"/>
<evidence type="ECO:0000259" key="10">
    <source>
        <dbReference type="PROSITE" id="PS51198"/>
    </source>
</evidence>
<evidence type="ECO:0000256" key="9">
    <source>
        <dbReference type="PROSITE-ProRule" id="PRU00560"/>
    </source>
</evidence>
<dbReference type="EMBL" id="AP014945">
    <property type="protein sequence ID" value="BAU23975.1"/>
    <property type="molecule type" value="Genomic_DNA"/>
</dbReference>
<evidence type="ECO:0000256" key="8">
    <source>
        <dbReference type="ARBA" id="ARBA00048988"/>
    </source>
</evidence>
<evidence type="ECO:0000313" key="12">
    <source>
        <dbReference type="EMBL" id="BAU23975.1"/>
    </source>
</evidence>
<dbReference type="OrthoDB" id="9810135at2"/>
<dbReference type="InterPro" id="IPR027417">
    <property type="entry name" value="P-loop_NTPase"/>
</dbReference>
<dbReference type="InterPro" id="IPR000212">
    <property type="entry name" value="DNA_helicase_UvrD/REP"/>
</dbReference>
<dbReference type="GO" id="GO:0016887">
    <property type="term" value="F:ATP hydrolysis activity"/>
    <property type="evidence" value="ECO:0007669"/>
    <property type="project" value="RHEA"/>
</dbReference>
<protein>
    <recommendedName>
        <fullName evidence="7">DNA 3'-5' helicase</fullName>
        <ecNumber evidence="7">5.6.2.4</ecNumber>
    </recommendedName>
</protein>
<dbReference type="PANTHER" id="PTHR11070">
    <property type="entry name" value="UVRD / RECB / PCRA DNA HELICASE FAMILY MEMBER"/>
    <property type="match status" value="1"/>
</dbReference>
<evidence type="ECO:0000256" key="6">
    <source>
        <dbReference type="ARBA" id="ARBA00034617"/>
    </source>
</evidence>
<keyword evidence="2 9" id="KW-0378">Hydrolase</keyword>
<keyword evidence="1 9" id="KW-0547">Nucleotide-binding</keyword>
<evidence type="ECO:0000256" key="3">
    <source>
        <dbReference type="ARBA" id="ARBA00022806"/>
    </source>
</evidence>
<dbReference type="PROSITE" id="PS51198">
    <property type="entry name" value="UVRD_HELICASE_ATP_BIND"/>
    <property type="match status" value="1"/>
</dbReference>
<comment type="catalytic activity">
    <reaction evidence="8">
        <text>ATP + H2O = ADP + phosphate + H(+)</text>
        <dbReference type="Rhea" id="RHEA:13065"/>
        <dbReference type="ChEBI" id="CHEBI:15377"/>
        <dbReference type="ChEBI" id="CHEBI:15378"/>
        <dbReference type="ChEBI" id="CHEBI:30616"/>
        <dbReference type="ChEBI" id="CHEBI:43474"/>
        <dbReference type="ChEBI" id="CHEBI:456216"/>
        <dbReference type="EC" id="5.6.2.4"/>
    </reaction>
</comment>
<feature type="domain" description="UvrD-like helicase C-terminal" evidence="11">
    <location>
        <begin position="391"/>
        <end position="652"/>
    </location>
</feature>
<evidence type="ECO:0000256" key="2">
    <source>
        <dbReference type="ARBA" id="ARBA00022801"/>
    </source>
</evidence>
<dbReference type="PATRIC" id="fig|1653476.3.peg.1679"/>
<evidence type="ECO:0000256" key="5">
    <source>
        <dbReference type="ARBA" id="ARBA00023235"/>
    </source>
</evidence>
<dbReference type="InterPro" id="IPR014017">
    <property type="entry name" value="DNA_helicase_UvrD-like_C"/>
</dbReference>
<keyword evidence="5" id="KW-0413">Isomerase</keyword>
<dbReference type="GO" id="GO:0003677">
    <property type="term" value="F:DNA binding"/>
    <property type="evidence" value="ECO:0007669"/>
    <property type="project" value="InterPro"/>
</dbReference>
<accession>A0A0U5AJB6</accession>
<dbReference type="InterPro" id="IPR014016">
    <property type="entry name" value="UvrD-like_ATP-bd"/>
</dbReference>
<dbReference type="GO" id="GO:0000725">
    <property type="term" value="P:recombinational repair"/>
    <property type="evidence" value="ECO:0007669"/>
    <property type="project" value="TreeGrafter"/>
</dbReference>